<evidence type="ECO:0000256" key="1">
    <source>
        <dbReference type="ARBA" id="ARBA00010587"/>
    </source>
</evidence>
<keyword evidence="2" id="KW-0479">Metal-binding</keyword>
<evidence type="ECO:0000259" key="5">
    <source>
        <dbReference type="Pfam" id="PF01814"/>
    </source>
</evidence>
<sequence length="277" mass="30860">YRVPNRATLLPTYASAPKLAEPATTTTNRRTKPTKHATPLFKASGWALPAGNSSRQVVEANIESMSREKLMEHLAQLGVPPAAEVSDADLAAMLKLAVRSDFWRGVWQQHPNKGLLRMWMYSHDGFRKRLTALRQTVAGDGDLTAAQVADVDSHLQGFLKKNAPHSEFEDAQLFPYFKEAYPQFAQFWQEIDNQHGKFNEVVKKATEAIAAGASGGANGDARKSLAGAVNGLADFYEDHLLLEERLMVPLWLNVTDAQKAELRSRLRGMYWLSSYSF</sequence>
<evidence type="ECO:0000256" key="3">
    <source>
        <dbReference type="ARBA" id="ARBA00023004"/>
    </source>
</evidence>
<evidence type="ECO:0000256" key="2">
    <source>
        <dbReference type="ARBA" id="ARBA00022723"/>
    </source>
</evidence>
<feature type="domain" description="Hemerythrin-like" evidence="5">
    <location>
        <begin position="116"/>
        <end position="250"/>
    </location>
</feature>
<organism evidence="6 7">
    <name type="scientific">Macrostomum lignano</name>
    <dbReference type="NCBI Taxonomy" id="282301"/>
    <lineage>
        <taxon>Eukaryota</taxon>
        <taxon>Metazoa</taxon>
        <taxon>Spiralia</taxon>
        <taxon>Lophotrochozoa</taxon>
        <taxon>Platyhelminthes</taxon>
        <taxon>Rhabditophora</taxon>
        <taxon>Macrostomorpha</taxon>
        <taxon>Macrostomida</taxon>
        <taxon>Macrostomidae</taxon>
        <taxon>Macrostomum</taxon>
    </lineage>
</organism>
<name>A0A1I8F7Y1_9PLAT</name>
<keyword evidence="3" id="KW-0408">Iron</keyword>
<protein>
    <submittedName>
        <fullName evidence="7">Hemerythrin domain-containing protein</fullName>
    </submittedName>
</protein>
<dbReference type="WBParaSite" id="maker-unitig_23960-snap-gene-0.1-mRNA-1">
    <property type="protein sequence ID" value="maker-unitig_23960-snap-gene-0.1-mRNA-1"/>
    <property type="gene ID" value="maker-unitig_23960-snap-gene-0.1"/>
</dbReference>
<evidence type="ECO:0000313" key="7">
    <source>
        <dbReference type="WBParaSite" id="maker-unitig_23960-snap-gene-0.1-mRNA-1"/>
    </source>
</evidence>
<dbReference type="AlphaFoldDB" id="A0A1I8F7Y1"/>
<reference evidence="7" key="1">
    <citation type="submission" date="2016-11" db="UniProtKB">
        <authorList>
            <consortium name="WormBaseParasite"/>
        </authorList>
    </citation>
    <scope>IDENTIFICATION</scope>
</reference>
<proteinExistence type="inferred from homology"/>
<dbReference type="InterPro" id="IPR035938">
    <property type="entry name" value="Hemerythrin-like_sf"/>
</dbReference>
<dbReference type="Proteomes" id="UP000095280">
    <property type="component" value="Unplaced"/>
</dbReference>
<dbReference type="Pfam" id="PF01814">
    <property type="entry name" value="Hemerythrin"/>
    <property type="match status" value="1"/>
</dbReference>
<dbReference type="Gene3D" id="1.20.120.520">
    <property type="entry name" value="nmb1532 protein domain like"/>
    <property type="match status" value="1"/>
</dbReference>
<evidence type="ECO:0000256" key="4">
    <source>
        <dbReference type="SAM" id="MobiDB-lite"/>
    </source>
</evidence>
<dbReference type="GO" id="GO:0046872">
    <property type="term" value="F:metal ion binding"/>
    <property type="evidence" value="ECO:0007669"/>
    <property type="project" value="UniProtKB-KW"/>
</dbReference>
<keyword evidence="6" id="KW-1185">Reference proteome</keyword>
<feature type="region of interest" description="Disordered" evidence="4">
    <location>
        <begin position="15"/>
        <end position="36"/>
    </location>
</feature>
<dbReference type="InterPro" id="IPR012312">
    <property type="entry name" value="Hemerythrin-like"/>
</dbReference>
<evidence type="ECO:0000313" key="6">
    <source>
        <dbReference type="Proteomes" id="UP000095280"/>
    </source>
</evidence>
<comment type="similarity">
    <text evidence="1">Belongs to the hemerythrin family.</text>
</comment>
<dbReference type="SUPFAM" id="SSF47188">
    <property type="entry name" value="Hemerythrin-like"/>
    <property type="match status" value="1"/>
</dbReference>
<accession>A0A1I8F7Y1</accession>